<dbReference type="SUPFAM" id="SSF57667">
    <property type="entry name" value="beta-beta-alpha zinc fingers"/>
    <property type="match status" value="1"/>
</dbReference>
<reference evidence="4" key="2">
    <citation type="journal article" date="2024" name="Plant">
        <title>Genomic evolution and insights into agronomic trait innovations of Sesamum species.</title>
        <authorList>
            <person name="Miao H."/>
            <person name="Wang L."/>
            <person name="Qu L."/>
            <person name="Liu H."/>
            <person name="Sun Y."/>
            <person name="Le M."/>
            <person name="Wang Q."/>
            <person name="Wei S."/>
            <person name="Zheng Y."/>
            <person name="Lin W."/>
            <person name="Duan Y."/>
            <person name="Cao H."/>
            <person name="Xiong S."/>
            <person name="Wang X."/>
            <person name="Wei L."/>
            <person name="Li C."/>
            <person name="Ma Q."/>
            <person name="Ju M."/>
            <person name="Zhao R."/>
            <person name="Li G."/>
            <person name="Mu C."/>
            <person name="Tian Q."/>
            <person name="Mei H."/>
            <person name="Zhang T."/>
            <person name="Gao T."/>
            <person name="Zhang H."/>
        </authorList>
    </citation>
    <scope>NUCLEOTIDE SEQUENCE</scope>
    <source>
        <strain evidence="4">G01</strain>
    </source>
</reference>
<feature type="compositionally biased region" description="Acidic residues" evidence="2">
    <location>
        <begin position="297"/>
        <end position="310"/>
    </location>
</feature>
<feature type="domain" description="C2H2-type" evidence="3">
    <location>
        <begin position="164"/>
        <end position="191"/>
    </location>
</feature>
<reference evidence="4" key="1">
    <citation type="submission" date="2020-06" db="EMBL/GenBank/DDBJ databases">
        <authorList>
            <person name="Li T."/>
            <person name="Hu X."/>
            <person name="Zhang T."/>
            <person name="Song X."/>
            <person name="Zhang H."/>
            <person name="Dai N."/>
            <person name="Sheng W."/>
            <person name="Hou X."/>
            <person name="Wei L."/>
        </authorList>
    </citation>
    <scope>NUCLEOTIDE SEQUENCE</scope>
    <source>
        <strain evidence="4">G01</strain>
        <tissue evidence="4">Leaf</tissue>
    </source>
</reference>
<evidence type="ECO:0000259" key="3">
    <source>
        <dbReference type="PROSITE" id="PS50157"/>
    </source>
</evidence>
<evidence type="ECO:0000256" key="1">
    <source>
        <dbReference type="PROSITE-ProRule" id="PRU00042"/>
    </source>
</evidence>
<feature type="compositionally biased region" description="Low complexity" evidence="2">
    <location>
        <begin position="312"/>
        <end position="323"/>
    </location>
</feature>
<dbReference type="PROSITE" id="PS00028">
    <property type="entry name" value="ZINC_FINGER_C2H2_1"/>
    <property type="match status" value="3"/>
</dbReference>
<feature type="compositionally biased region" description="Low complexity" evidence="2">
    <location>
        <begin position="38"/>
        <end position="47"/>
    </location>
</feature>
<gene>
    <name evidence="4" type="ORF">Sangu_0672500</name>
</gene>
<name>A0AAW2QCZ7_9LAMI</name>
<evidence type="ECO:0000256" key="2">
    <source>
        <dbReference type="SAM" id="MobiDB-lite"/>
    </source>
</evidence>
<protein>
    <submittedName>
        <fullName evidence="4">Zinc finger protein ZAT3</fullName>
    </submittedName>
</protein>
<dbReference type="Pfam" id="PF13912">
    <property type="entry name" value="zf-C2H2_6"/>
    <property type="match status" value="3"/>
</dbReference>
<feature type="domain" description="C2H2-type" evidence="3">
    <location>
        <begin position="249"/>
        <end position="276"/>
    </location>
</feature>
<organism evidence="4">
    <name type="scientific">Sesamum angustifolium</name>
    <dbReference type="NCBI Taxonomy" id="2727405"/>
    <lineage>
        <taxon>Eukaryota</taxon>
        <taxon>Viridiplantae</taxon>
        <taxon>Streptophyta</taxon>
        <taxon>Embryophyta</taxon>
        <taxon>Tracheophyta</taxon>
        <taxon>Spermatophyta</taxon>
        <taxon>Magnoliopsida</taxon>
        <taxon>eudicotyledons</taxon>
        <taxon>Gunneridae</taxon>
        <taxon>Pentapetalae</taxon>
        <taxon>asterids</taxon>
        <taxon>lamiids</taxon>
        <taxon>Lamiales</taxon>
        <taxon>Pedaliaceae</taxon>
        <taxon>Sesamum</taxon>
    </lineage>
</organism>
<dbReference type="PANTHER" id="PTHR47591">
    <property type="entry name" value="ZINC FINGER PROTEIN ZAT2-RELATED"/>
    <property type="match status" value="1"/>
</dbReference>
<comment type="caution">
    <text evidence="4">The sequence shown here is derived from an EMBL/GenBank/DDBJ whole genome shotgun (WGS) entry which is preliminary data.</text>
</comment>
<dbReference type="InterPro" id="IPR036236">
    <property type="entry name" value="Znf_C2H2_sf"/>
</dbReference>
<dbReference type="AlphaFoldDB" id="A0AAW2QCZ7"/>
<accession>A0AAW2QCZ7</accession>
<sequence>MDPNNINNCPSSDDVLSSPHNPKRKKRTKVLTIHDATTSKPKPTATTRKPDPSAPKITRPCTECGKKFWSWKALFGHMRCHPERQWRGINPPPNLVRQHLSASTVTTTEEDHEIATCLLMLANAPAQSPSTRTCVIKAPAEEYCCNSELKGNINNNAVDGDGGFECSSCKKVFGSHQALGGHRASHKNVKGCYANTNYKSKDDGEEILLLEGGWMDDDDDDDDTMMKEMIHNEQQQMLVSSGSSGAGGHKCSICLRVFSSGQALGGHKRCHWEKMEAAITRVSCGLDLNLNCRPAPVEDDDDDDDDDEEGASNNSSCYNNNSDSGRVLSNLDLRLRL</sequence>
<feature type="compositionally biased region" description="Polar residues" evidence="2">
    <location>
        <begin position="1"/>
        <end position="20"/>
    </location>
</feature>
<feature type="region of interest" description="Disordered" evidence="2">
    <location>
        <begin position="1"/>
        <end position="57"/>
    </location>
</feature>
<dbReference type="SMART" id="SM00355">
    <property type="entry name" value="ZnF_C2H2"/>
    <property type="match status" value="3"/>
</dbReference>
<dbReference type="GO" id="GO:0008270">
    <property type="term" value="F:zinc ion binding"/>
    <property type="evidence" value="ECO:0007669"/>
    <property type="project" value="UniProtKB-KW"/>
</dbReference>
<keyword evidence="1" id="KW-0862">Zinc</keyword>
<evidence type="ECO:0000313" key="4">
    <source>
        <dbReference type="EMBL" id="KAL0365749.1"/>
    </source>
</evidence>
<dbReference type="PROSITE" id="PS50157">
    <property type="entry name" value="ZINC_FINGER_C2H2_2"/>
    <property type="match status" value="3"/>
</dbReference>
<dbReference type="EMBL" id="JACGWK010000003">
    <property type="protein sequence ID" value="KAL0365749.1"/>
    <property type="molecule type" value="Genomic_DNA"/>
</dbReference>
<feature type="region of interest" description="Disordered" evidence="2">
    <location>
        <begin position="295"/>
        <end position="323"/>
    </location>
</feature>
<proteinExistence type="predicted"/>
<keyword evidence="1" id="KW-0479">Metal-binding</keyword>
<dbReference type="InterPro" id="IPR013087">
    <property type="entry name" value="Znf_C2H2_type"/>
</dbReference>
<feature type="domain" description="C2H2-type" evidence="3">
    <location>
        <begin position="59"/>
        <end position="86"/>
    </location>
</feature>
<dbReference type="Gene3D" id="3.30.160.60">
    <property type="entry name" value="Classic Zinc Finger"/>
    <property type="match status" value="1"/>
</dbReference>
<keyword evidence="1" id="KW-0863">Zinc-finger</keyword>
<dbReference type="PANTHER" id="PTHR47591:SF1">
    <property type="entry name" value="ZINC FINGER PROTEIN ZAT2-RELATED"/>
    <property type="match status" value="1"/>
</dbReference>